<reference evidence="1" key="1">
    <citation type="submission" date="2022-04" db="EMBL/GenBank/DDBJ databases">
        <title>Hymenobacter sp. isolated from the air.</title>
        <authorList>
            <person name="Won M."/>
            <person name="Lee C.-M."/>
            <person name="Woen H.-Y."/>
            <person name="Kwon S.-W."/>
        </authorList>
    </citation>
    <scope>NUCLEOTIDE SEQUENCE</scope>
    <source>
        <strain evidence="1">5116S-3</strain>
    </source>
</reference>
<dbReference type="RefSeq" id="WP_244674394.1">
    <property type="nucleotide sequence ID" value="NZ_CP095046.1"/>
</dbReference>
<dbReference type="EMBL" id="CP095046">
    <property type="protein sequence ID" value="UOQ70981.1"/>
    <property type="molecule type" value="Genomic_DNA"/>
</dbReference>
<keyword evidence="2" id="KW-1185">Reference proteome</keyword>
<dbReference type="KEGG" id="hcu:MUN79_20230"/>
<evidence type="ECO:0000313" key="1">
    <source>
        <dbReference type="EMBL" id="UOQ70981.1"/>
    </source>
</evidence>
<name>A0A8T9Q3F2_9BACT</name>
<protein>
    <submittedName>
        <fullName evidence="1">Uncharacterized protein</fullName>
    </submittedName>
</protein>
<gene>
    <name evidence="1" type="ORF">MUN79_20230</name>
</gene>
<dbReference type="Proteomes" id="UP000831796">
    <property type="component" value="Chromosome"/>
</dbReference>
<sequence>MTLANLMNQLEEAGHLTVLYKSGVVGISAYANRDIYLCWQTLRASIRYSEDNASAVRQVAEKMEVPVPTVYRAVAAMGKAVL</sequence>
<accession>A0A8T9Q3F2</accession>
<organism evidence="1 2">
    <name type="scientific">Hymenobacter cellulosilyticus</name>
    <dbReference type="NCBI Taxonomy" id="2932248"/>
    <lineage>
        <taxon>Bacteria</taxon>
        <taxon>Pseudomonadati</taxon>
        <taxon>Bacteroidota</taxon>
        <taxon>Cytophagia</taxon>
        <taxon>Cytophagales</taxon>
        <taxon>Hymenobacteraceae</taxon>
        <taxon>Hymenobacter</taxon>
    </lineage>
</organism>
<proteinExistence type="predicted"/>
<evidence type="ECO:0000313" key="2">
    <source>
        <dbReference type="Proteomes" id="UP000831796"/>
    </source>
</evidence>
<dbReference type="AlphaFoldDB" id="A0A8T9Q3F2"/>